<protein>
    <submittedName>
        <fullName evidence="2">ABC transporter substrate-binding protein</fullName>
    </submittedName>
</protein>
<dbReference type="RefSeq" id="WP_166397696.1">
    <property type="nucleotide sequence ID" value="NZ_CP045121.1"/>
</dbReference>
<reference evidence="2 3" key="1">
    <citation type="submission" date="2019-10" db="EMBL/GenBank/DDBJ databases">
        <title>Rubrobacter sp nov SCSIO 52915 isolated from a deep-sea sediment in the South China Sea.</title>
        <authorList>
            <person name="Chen R.W."/>
        </authorList>
    </citation>
    <scope>NUCLEOTIDE SEQUENCE [LARGE SCALE GENOMIC DNA]</scope>
    <source>
        <strain evidence="2 3">SCSIO 52915</strain>
    </source>
</reference>
<dbReference type="EMBL" id="CP045121">
    <property type="protein sequence ID" value="QIN80020.1"/>
    <property type="molecule type" value="Genomic_DNA"/>
</dbReference>
<organism evidence="2 3">
    <name type="scientific">Rubrobacter marinus</name>
    <dbReference type="NCBI Taxonomy" id="2653852"/>
    <lineage>
        <taxon>Bacteria</taxon>
        <taxon>Bacillati</taxon>
        <taxon>Actinomycetota</taxon>
        <taxon>Rubrobacteria</taxon>
        <taxon>Rubrobacterales</taxon>
        <taxon>Rubrobacteraceae</taxon>
        <taxon>Rubrobacter</taxon>
    </lineage>
</organism>
<dbReference type="KEGG" id="rmar:GBA65_17485"/>
<evidence type="ECO:0000313" key="2">
    <source>
        <dbReference type="EMBL" id="QIN80020.1"/>
    </source>
</evidence>
<proteinExistence type="predicted"/>
<dbReference type="AlphaFoldDB" id="A0A6G8Q0S2"/>
<feature type="domain" description="SsuA/THI5-like" evidence="1">
    <location>
        <begin position="91"/>
        <end position="149"/>
    </location>
</feature>
<dbReference type="Pfam" id="PF09084">
    <property type="entry name" value="NMT1"/>
    <property type="match status" value="1"/>
</dbReference>
<keyword evidence="3" id="KW-1185">Reference proteome</keyword>
<evidence type="ECO:0000313" key="3">
    <source>
        <dbReference type="Proteomes" id="UP000502706"/>
    </source>
</evidence>
<sequence>MTRLRLSYASTYDYDRTRALADGRVVPDGIDLNFMVLPTIEDVFWRTARYQDFDSSEFSFQSYLVSKASARGDTLPLIAIPVFPSRVFRHSAIYVNADSGIEEPEDLKGKTVGVPEYQMTAATWVRGILQHEYGVHPEDIGTWRTGGLEQPGRIEKLKLDLPKGVRTEPIPADRTLNEMLERREIDALVTARMPSSFMKGSPKVRRLFEDYAAVEKEYYKKTGIFPIMHTVVIRRDVYEANRWIARNLQKAFDQAKNIALEQAYEGGVLAYSMPWMIPAIEEQRALFGEDPWPYGIEKNLEAIGALAQYSYEQGLSERKVEAEEIFAPETLGGDSRV</sequence>
<dbReference type="Gene3D" id="3.40.190.10">
    <property type="entry name" value="Periplasmic binding protein-like II"/>
    <property type="match status" value="1"/>
</dbReference>
<dbReference type="SUPFAM" id="SSF53850">
    <property type="entry name" value="Periplasmic binding protein-like II"/>
    <property type="match status" value="1"/>
</dbReference>
<accession>A0A6G8Q0S2</accession>
<evidence type="ECO:0000259" key="1">
    <source>
        <dbReference type="Pfam" id="PF09084"/>
    </source>
</evidence>
<gene>
    <name evidence="2" type="ORF">GBA65_17485</name>
</gene>
<dbReference type="InterPro" id="IPR015168">
    <property type="entry name" value="SsuA/THI5"/>
</dbReference>
<name>A0A6G8Q0S2_9ACTN</name>
<dbReference type="Proteomes" id="UP000502706">
    <property type="component" value="Chromosome"/>
</dbReference>